<dbReference type="Proteomes" id="UP000580839">
    <property type="component" value="Unassembled WGS sequence"/>
</dbReference>
<evidence type="ECO:0000313" key="7">
    <source>
        <dbReference type="EMBL" id="NOT35567.1"/>
    </source>
</evidence>
<dbReference type="CDD" id="cd06662">
    <property type="entry name" value="SURF1"/>
    <property type="match status" value="1"/>
</dbReference>
<dbReference type="PROSITE" id="PS50895">
    <property type="entry name" value="SURF1"/>
    <property type="match status" value="1"/>
</dbReference>
<organism evidence="7 8">
    <name type="scientific">Eiseniibacteriota bacterium</name>
    <dbReference type="NCBI Taxonomy" id="2212470"/>
    <lineage>
        <taxon>Bacteria</taxon>
        <taxon>Candidatus Eiseniibacteriota</taxon>
    </lineage>
</organism>
<evidence type="ECO:0000256" key="6">
    <source>
        <dbReference type="RuleBase" id="RU363076"/>
    </source>
</evidence>
<keyword evidence="5 6" id="KW-0472">Membrane</keyword>
<evidence type="ECO:0000256" key="1">
    <source>
        <dbReference type="ARBA" id="ARBA00004370"/>
    </source>
</evidence>
<comment type="caution">
    <text evidence="7">The sequence shown here is derived from an EMBL/GenBank/DDBJ whole genome shotgun (WGS) entry which is preliminary data.</text>
</comment>
<dbReference type="EMBL" id="JABFRW010000202">
    <property type="protein sequence ID" value="NOT35567.1"/>
    <property type="molecule type" value="Genomic_DNA"/>
</dbReference>
<accession>A0A849SRE4</accession>
<sequence length="237" mass="25810">MASASRALPIVAAALVVASGCVWLGVWQLSRWSEKSIARAALQRSLAGAALSLGDSLPPDRALQGRVVELLGEFDGDWHVILTGRLRNEVPGVRLLTPFRVGSREILVDRGWIPTEDAASADPGEYAEPGLRRLRGFADSAPRHRALPLRRLERTDAMQVWQARQLDLDSIAAHRGTSMSRLLLTESADSLIPLPARDGPPLPDPGIHMSYAIQWFAFAAIVLTGSFFLAGLPRRAR</sequence>
<evidence type="ECO:0000256" key="3">
    <source>
        <dbReference type="ARBA" id="ARBA00022692"/>
    </source>
</evidence>
<feature type="transmembrane region" description="Helical" evidence="6">
    <location>
        <begin position="212"/>
        <end position="232"/>
    </location>
</feature>
<protein>
    <recommendedName>
        <fullName evidence="6">SURF1-like protein</fullName>
    </recommendedName>
</protein>
<comment type="similarity">
    <text evidence="2 6">Belongs to the SURF1 family.</text>
</comment>
<evidence type="ECO:0000256" key="4">
    <source>
        <dbReference type="ARBA" id="ARBA00022989"/>
    </source>
</evidence>
<evidence type="ECO:0000313" key="8">
    <source>
        <dbReference type="Proteomes" id="UP000580839"/>
    </source>
</evidence>
<dbReference type="PANTHER" id="PTHR23427:SF2">
    <property type="entry name" value="SURFEIT LOCUS PROTEIN 1"/>
    <property type="match status" value="1"/>
</dbReference>
<dbReference type="Pfam" id="PF02104">
    <property type="entry name" value="SURF1"/>
    <property type="match status" value="1"/>
</dbReference>
<dbReference type="PANTHER" id="PTHR23427">
    <property type="entry name" value="SURFEIT LOCUS PROTEIN"/>
    <property type="match status" value="1"/>
</dbReference>
<gene>
    <name evidence="7" type="ORF">HOP12_15590</name>
</gene>
<reference evidence="7 8" key="1">
    <citation type="submission" date="2020-04" db="EMBL/GenBank/DDBJ databases">
        <title>Metagenomic profiling of ammonia- and methane-oxidizing microorganisms in a Dutch drinking water treatment plant.</title>
        <authorList>
            <person name="Poghosyan L."/>
            <person name="Leucker S."/>
        </authorList>
    </citation>
    <scope>NUCLEOTIDE SEQUENCE [LARGE SCALE GENOMIC DNA]</scope>
    <source>
        <strain evidence="7">S-RSF-IL-03</strain>
    </source>
</reference>
<comment type="caution">
    <text evidence="6">Lacks conserved residue(s) required for the propagation of feature annotation.</text>
</comment>
<name>A0A849SRE4_UNCEI</name>
<keyword evidence="3 6" id="KW-0812">Transmembrane</keyword>
<dbReference type="AlphaFoldDB" id="A0A849SRE4"/>
<evidence type="ECO:0000256" key="2">
    <source>
        <dbReference type="ARBA" id="ARBA00007165"/>
    </source>
</evidence>
<keyword evidence="4 6" id="KW-1133">Transmembrane helix</keyword>
<dbReference type="GO" id="GO:0005886">
    <property type="term" value="C:plasma membrane"/>
    <property type="evidence" value="ECO:0007669"/>
    <property type="project" value="UniProtKB-SubCell"/>
</dbReference>
<dbReference type="PROSITE" id="PS51257">
    <property type="entry name" value="PROKAR_LIPOPROTEIN"/>
    <property type="match status" value="1"/>
</dbReference>
<dbReference type="InterPro" id="IPR002994">
    <property type="entry name" value="Surf1/Shy1"/>
</dbReference>
<keyword evidence="6" id="KW-1003">Cell membrane</keyword>
<dbReference type="InterPro" id="IPR045214">
    <property type="entry name" value="Surf1/Surf4"/>
</dbReference>
<comment type="subcellular location">
    <subcellularLocation>
        <location evidence="6">Cell membrane</location>
        <topology evidence="6">Multi-pass membrane protein</topology>
    </subcellularLocation>
    <subcellularLocation>
        <location evidence="1">Membrane</location>
    </subcellularLocation>
</comment>
<proteinExistence type="inferred from homology"/>
<evidence type="ECO:0000256" key="5">
    <source>
        <dbReference type="ARBA" id="ARBA00023136"/>
    </source>
</evidence>